<reference evidence="10 11" key="1">
    <citation type="submission" date="2019-10" db="EMBL/GenBank/DDBJ databases">
        <title>Comparative genomic analysis of Providencia.</title>
        <authorList>
            <person name="Yuan C."/>
            <person name="Wei Y."/>
            <person name="Yin Z."/>
        </authorList>
    </citation>
    <scope>NUCLEOTIDE SEQUENCE [LARGE SCALE GENOMIC DNA]</scope>
    <source>
        <strain evidence="11">wls1934</strain>
    </source>
</reference>
<dbReference type="NCBIfam" id="TIGR00879">
    <property type="entry name" value="SP"/>
    <property type="match status" value="1"/>
</dbReference>
<evidence type="ECO:0000256" key="3">
    <source>
        <dbReference type="ARBA" id="ARBA00022448"/>
    </source>
</evidence>
<accession>A0AAW9V5Y5</accession>
<dbReference type="AlphaFoldDB" id="A0AAW9V5Y5"/>
<dbReference type="PROSITE" id="PS50850">
    <property type="entry name" value="MFS"/>
    <property type="match status" value="1"/>
</dbReference>
<dbReference type="InterPro" id="IPR050814">
    <property type="entry name" value="Myo-inositol_Transporter"/>
</dbReference>
<keyword evidence="6 8" id="KW-0472">Membrane</keyword>
<dbReference type="FunFam" id="1.20.1250.20:FF:000134">
    <property type="entry name" value="MFS sugar transporter protein"/>
    <property type="match status" value="1"/>
</dbReference>
<feature type="domain" description="Major facilitator superfamily (MFS) profile" evidence="9">
    <location>
        <begin position="15"/>
        <end position="437"/>
    </location>
</feature>
<dbReference type="Proteomes" id="UP000449944">
    <property type="component" value="Unassembled WGS sequence"/>
</dbReference>
<feature type="transmembrane region" description="Helical" evidence="8">
    <location>
        <begin position="139"/>
        <end position="157"/>
    </location>
</feature>
<organism evidence="10 11">
    <name type="scientific">Providencia alcalifaciens</name>
    <dbReference type="NCBI Taxonomy" id="126385"/>
    <lineage>
        <taxon>Bacteria</taxon>
        <taxon>Pseudomonadati</taxon>
        <taxon>Pseudomonadota</taxon>
        <taxon>Gammaproteobacteria</taxon>
        <taxon>Enterobacterales</taxon>
        <taxon>Morganellaceae</taxon>
        <taxon>Providencia</taxon>
    </lineage>
</organism>
<dbReference type="GO" id="GO:0005886">
    <property type="term" value="C:plasma membrane"/>
    <property type="evidence" value="ECO:0007669"/>
    <property type="project" value="UniProtKB-SubCell"/>
</dbReference>
<sequence length="460" mass="50891">MMKTKHSINVMVFFVGLLAALAGLFFGLDTGVISGALPFISRDFEISSTLQEFIVSSMMLGAALGALMSGWLSSRNGRRKSLIISSVLFIIGALGSSLSPNAYFLIFSRVILGLAIGISSFTTPAYLSEIAPKKIRGGMISMYQLMITIGILLAFISDTGFSYDHAWRWMLGITAIPAVLLFFGVTFLPESPRWLASKNKVEEAKKILFKLRESKEEVEQELGDILNSLKVKQSGFNLFRDNRNFRRSVFLGISLQFMQQLTGINVIMYYAPKIFSLAGFASTSQQMYGTVLVGIVNVIATLFAIAIVDRFGRKKLLLAGFSVMAISIALLAHILSYQTHTLFLQYISVSLLLLFIIGFAVSAGPIIWVLCSEIQPLKGRDFGITCSTTANWVANMLVSATFLTLLSLLGDTNTFWIYSILNIIFIVITLYYVPETKNVALEQIERKLMEGNRLKDIGRV</sequence>
<dbReference type="GO" id="GO:0022857">
    <property type="term" value="F:transmembrane transporter activity"/>
    <property type="evidence" value="ECO:0007669"/>
    <property type="project" value="InterPro"/>
</dbReference>
<evidence type="ECO:0000256" key="6">
    <source>
        <dbReference type="ARBA" id="ARBA00023136"/>
    </source>
</evidence>
<feature type="transmembrane region" description="Helical" evidence="8">
    <location>
        <begin position="392"/>
        <end position="409"/>
    </location>
</feature>
<evidence type="ECO:0000256" key="2">
    <source>
        <dbReference type="ARBA" id="ARBA00010992"/>
    </source>
</evidence>
<protein>
    <submittedName>
        <fullName evidence="10">Sugar porter family MFS transporter</fullName>
    </submittedName>
</protein>
<dbReference type="InterPro" id="IPR005828">
    <property type="entry name" value="MFS_sugar_transport-like"/>
</dbReference>
<dbReference type="Pfam" id="PF00083">
    <property type="entry name" value="Sugar_tr"/>
    <property type="match status" value="1"/>
</dbReference>
<evidence type="ECO:0000256" key="5">
    <source>
        <dbReference type="ARBA" id="ARBA00022989"/>
    </source>
</evidence>
<evidence type="ECO:0000256" key="7">
    <source>
        <dbReference type="RuleBase" id="RU003346"/>
    </source>
</evidence>
<dbReference type="Gene3D" id="1.20.1250.20">
    <property type="entry name" value="MFS general substrate transporter like domains"/>
    <property type="match status" value="1"/>
</dbReference>
<evidence type="ECO:0000256" key="1">
    <source>
        <dbReference type="ARBA" id="ARBA00004127"/>
    </source>
</evidence>
<feature type="transmembrane region" description="Helical" evidence="8">
    <location>
        <begin position="343"/>
        <end position="371"/>
    </location>
</feature>
<evidence type="ECO:0000313" key="10">
    <source>
        <dbReference type="EMBL" id="MTC33129.1"/>
    </source>
</evidence>
<dbReference type="PANTHER" id="PTHR48020">
    <property type="entry name" value="PROTON MYO-INOSITOL COTRANSPORTER"/>
    <property type="match status" value="1"/>
</dbReference>
<feature type="transmembrane region" description="Helical" evidence="8">
    <location>
        <begin position="415"/>
        <end position="433"/>
    </location>
</feature>
<evidence type="ECO:0000256" key="8">
    <source>
        <dbReference type="SAM" id="Phobius"/>
    </source>
</evidence>
<dbReference type="InterPro" id="IPR036259">
    <property type="entry name" value="MFS_trans_sf"/>
</dbReference>
<feature type="transmembrane region" description="Helical" evidence="8">
    <location>
        <begin position="291"/>
        <end position="309"/>
    </location>
</feature>
<dbReference type="PROSITE" id="PS00217">
    <property type="entry name" value="SUGAR_TRANSPORT_2"/>
    <property type="match status" value="1"/>
</dbReference>
<comment type="subcellular location">
    <subcellularLocation>
        <location evidence="1">Endomembrane system</location>
        <topology evidence="1">Multi-pass membrane protein</topology>
    </subcellularLocation>
</comment>
<proteinExistence type="inferred from homology"/>
<dbReference type="SUPFAM" id="SSF103473">
    <property type="entry name" value="MFS general substrate transporter"/>
    <property type="match status" value="1"/>
</dbReference>
<feature type="transmembrane region" description="Helical" evidence="8">
    <location>
        <begin position="316"/>
        <end position="337"/>
    </location>
</feature>
<dbReference type="InterPro" id="IPR003663">
    <property type="entry name" value="Sugar/inositol_transpt"/>
</dbReference>
<dbReference type="EMBL" id="WLUB01000005">
    <property type="protein sequence ID" value="MTC33129.1"/>
    <property type="molecule type" value="Genomic_DNA"/>
</dbReference>
<dbReference type="PANTHER" id="PTHR48020:SF12">
    <property type="entry name" value="PROTON MYO-INOSITOL COTRANSPORTER"/>
    <property type="match status" value="1"/>
</dbReference>
<feature type="transmembrane region" description="Helical" evidence="8">
    <location>
        <begin position="53"/>
        <end position="74"/>
    </location>
</feature>
<comment type="similarity">
    <text evidence="2 7">Belongs to the major facilitator superfamily. Sugar transporter (TC 2.A.1.1) family.</text>
</comment>
<feature type="transmembrane region" description="Helical" evidence="8">
    <location>
        <begin position="81"/>
        <end position="98"/>
    </location>
</feature>
<dbReference type="PRINTS" id="PR00171">
    <property type="entry name" value="SUGRTRNSPORT"/>
</dbReference>
<feature type="transmembrane region" description="Helical" evidence="8">
    <location>
        <begin position="249"/>
        <end position="271"/>
    </location>
</feature>
<evidence type="ECO:0000259" key="9">
    <source>
        <dbReference type="PROSITE" id="PS50850"/>
    </source>
</evidence>
<feature type="transmembrane region" description="Helical" evidence="8">
    <location>
        <begin position="169"/>
        <end position="188"/>
    </location>
</feature>
<gene>
    <name evidence="10" type="ORF">GKR67_00585</name>
</gene>
<keyword evidence="5 8" id="KW-1133">Transmembrane helix</keyword>
<feature type="transmembrane region" description="Helical" evidence="8">
    <location>
        <begin position="104"/>
        <end position="127"/>
    </location>
</feature>
<dbReference type="InterPro" id="IPR005829">
    <property type="entry name" value="Sugar_transporter_CS"/>
</dbReference>
<dbReference type="PROSITE" id="PS00216">
    <property type="entry name" value="SUGAR_TRANSPORT_1"/>
    <property type="match status" value="1"/>
</dbReference>
<name>A0AAW9V5Y5_9GAMM</name>
<keyword evidence="4 8" id="KW-0812">Transmembrane</keyword>
<evidence type="ECO:0000313" key="11">
    <source>
        <dbReference type="Proteomes" id="UP000449944"/>
    </source>
</evidence>
<evidence type="ECO:0000256" key="4">
    <source>
        <dbReference type="ARBA" id="ARBA00022692"/>
    </source>
</evidence>
<dbReference type="InterPro" id="IPR020846">
    <property type="entry name" value="MFS_dom"/>
</dbReference>
<keyword evidence="3 7" id="KW-0813">Transport</keyword>
<comment type="caution">
    <text evidence="10">The sequence shown here is derived from an EMBL/GenBank/DDBJ whole genome shotgun (WGS) entry which is preliminary data.</text>
</comment>